<protein>
    <recommendedName>
        <fullName evidence="3">glucose-1-phosphate thymidylyltransferase</fullName>
        <ecNumber evidence="3">2.7.7.24</ecNumber>
    </recommendedName>
</protein>
<dbReference type="InterPro" id="IPR029044">
    <property type="entry name" value="Nucleotide-diphossugar_trans"/>
</dbReference>
<dbReference type="PANTHER" id="PTHR43532">
    <property type="entry name" value="GLUCOSE-1-PHOSPHATE THYMIDYLYLTRANSFERASE"/>
    <property type="match status" value="1"/>
</dbReference>
<evidence type="ECO:0000313" key="10">
    <source>
        <dbReference type="EMBL" id="SUZ63924.1"/>
    </source>
</evidence>
<evidence type="ECO:0000256" key="8">
    <source>
        <dbReference type="ARBA" id="ARBA00049336"/>
    </source>
</evidence>
<comment type="similarity">
    <text evidence="2">Belongs to the glucose-1-phosphate thymidylyltransferase family.</text>
</comment>
<evidence type="ECO:0000256" key="4">
    <source>
        <dbReference type="ARBA" id="ARBA00022679"/>
    </source>
</evidence>
<dbReference type="InterPro" id="IPR005907">
    <property type="entry name" value="G1P_thy_trans_s"/>
</dbReference>
<organism evidence="10">
    <name type="scientific">marine metagenome</name>
    <dbReference type="NCBI Taxonomy" id="408172"/>
    <lineage>
        <taxon>unclassified sequences</taxon>
        <taxon>metagenomes</taxon>
        <taxon>ecological metagenomes</taxon>
    </lineage>
</organism>
<evidence type="ECO:0000256" key="6">
    <source>
        <dbReference type="ARBA" id="ARBA00022723"/>
    </source>
</evidence>
<dbReference type="GO" id="GO:0008879">
    <property type="term" value="F:glucose-1-phosphate thymidylyltransferase activity"/>
    <property type="evidence" value="ECO:0007669"/>
    <property type="project" value="UniProtKB-EC"/>
</dbReference>
<keyword evidence="6" id="KW-0479">Metal-binding</keyword>
<dbReference type="PANTHER" id="PTHR43532:SF1">
    <property type="entry name" value="GLUCOSE-1-PHOSPHATE THYMIDYLYLTRANSFERASE 1"/>
    <property type="match status" value="1"/>
</dbReference>
<evidence type="ECO:0000259" key="9">
    <source>
        <dbReference type="Pfam" id="PF00483"/>
    </source>
</evidence>
<accession>A0A381PBC6</accession>
<gene>
    <name evidence="10" type="ORF">METZ01_LOCUS16778</name>
</gene>
<reference evidence="10" key="1">
    <citation type="submission" date="2018-05" db="EMBL/GenBank/DDBJ databases">
        <authorList>
            <person name="Lanie J.A."/>
            <person name="Ng W.-L."/>
            <person name="Kazmierczak K.M."/>
            <person name="Andrzejewski T.M."/>
            <person name="Davidsen T.M."/>
            <person name="Wayne K.J."/>
            <person name="Tettelin H."/>
            <person name="Glass J.I."/>
            <person name="Rusch D."/>
            <person name="Podicherti R."/>
            <person name="Tsui H.-C.T."/>
            <person name="Winkler M.E."/>
        </authorList>
    </citation>
    <scope>NUCLEOTIDE SEQUENCE</scope>
</reference>
<feature type="domain" description="Nucleotidyl transferase" evidence="9">
    <location>
        <begin position="3"/>
        <end position="236"/>
    </location>
</feature>
<dbReference type="SUPFAM" id="SSF53448">
    <property type="entry name" value="Nucleotide-diphospho-sugar transferases"/>
    <property type="match status" value="1"/>
</dbReference>
<keyword evidence="4" id="KW-0808">Transferase</keyword>
<keyword evidence="7" id="KW-0460">Magnesium</keyword>
<comment type="catalytic activity">
    <reaction evidence="8">
        <text>dTTP + alpha-D-glucose 1-phosphate + H(+) = dTDP-alpha-D-glucose + diphosphate</text>
        <dbReference type="Rhea" id="RHEA:15225"/>
        <dbReference type="ChEBI" id="CHEBI:15378"/>
        <dbReference type="ChEBI" id="CHEBI:33019"/>
        <dbReference type="ChEBI" id="CHEBI:37568"/>
        <dbReference type="ChEBI" id="CHEBI:57477"/>
        <dbReference type="ChEBI" id="CHEBI:58601"/>
        <dbReference type="EC" id="2.7.7.24"/>
    </reaction>
</comment>
<name>A0A381PBC6_9ZZZZ</name>
<dbReference type="GO" id="GO:0046872">
    <property type="term" value="F:metal ion binding"/>
    <property type="evidence" value="ECO:0007669"/>
    <property type="project" value="UniProtKB-KW"/>
</dbReference>
<evidence type="ECO:0000256" key="2">
    <source>
        <dbReference type="ARBA" id="ARBA00010480"/>
    </source>
</evidence>
<evidence type="ECO:0000256" key="5">
    <source>
        <dbReference type="ARBA" id="ARBA00022695"/>
    </source>
</evidence>
<dbReference type="EMBL" id="UINC01000927">
    <property type="protein sequence ID" value="SUZ63924.1"/>
    <property type="molecule type" value="Genomic_DNA"/>
</dbReference>
<proteinExistence type="inferred from homology"/>
<comment type="cofactor">
    <cofactor evidence="1">
        <name>Mg(2+)</name>
        <dbReference type="ChEBI" id="CHEBI:18420"/>
    </cofactor>
</comment>
<evidence type="ECO:0000256" key="3">
    <source>
        <dbReference type="ARBA" id="ARBA00012461"/>
    </source>
</evidence>
<keyword evidence="5" id="KW-0548">Nucleotidyltransferase</keyword>
<sequence>MRGMMLAGGAGTRLFPLSRVSSKQLQPVYDKPMIYYPLATLMSAGIREIHLITTPNDLPAFREALGDGRQWGVELSYGVQPAPGGIAQAVVIGESFIGDEPFTLVLGDNIFHGPIGLDDEVATFDRGAVIWGYPVDDPQRYGVIEIDQAGAVLSIEEKPDHPRSDLAVPGLYVYDGTAVSRAKDLQPSARGELEITDLNLSFLNDGELRAVKLGRDITWLDSGTHESLLDSSNFIAAIEKRQGLKVACLEEVAFHMGFVSAREIAQTIETMPGSPYRTYCERSILG</sequence>
<dbReference type="Gene3D" id="3.90.550.10">
    <property type="entry name" value="Spore Coat Polysaccharide Biosynthesis Protein SpsA, Chain A"/>
    <property type="match status" value="1"/>
</dbReference>
<dbReference type="NCBIfam" id="TIGR01207">
    <property type="entry name" value="rmlA"/>
    <property type="match status" value="1"/>
</dbReference>
<dbReference type="EC" id="2.7.7.24" evidence="3"/>
<dbReference type="Pfam" id="PF00483">
    <property type="entry name" value="NTP_transferase"/>
    <property type="match status" value="1"/>
</dbReference>
<evidence type="ECO:0000256" key="7">
    <source>
        <dbReference type="ARBA" id="ARBA00022842"/>
    </source>
</evidence>
<dbReference type="AlphaFoldDB" id="A0A381PBC6"/>
<dbReference type="InterPro" id="IPR005835">
    <property type="entry name" value="NTP_transferase_dom"/>
</dbReference>
<evidence type="ECO:0000256" key="1">
    <source>
        <dbReference type="ARBA" id="ARBA00001946"/>
    </source>
</evidence>